<accession>A0A1C9U4F0</accession>
<dbReference type="EMBL" id="KT982357">
    <property type="protein sequence ID" value="AOR51021.1"/>
    <property type="molecule type" value="Genomic_DNA"/>
</dbReference>
<name>A0A1C9U4F0_9BACT</name>
<reference evidence="1" key="1">
    <citation type="journal article" date="2016" name="Sci. Rep.">
        <title>Triclosan Resistome from Metagenome Reveals Diverse Enoyl Acyl Carrier Protein Reductases and Selective Enrichment of Triclosan Resistance Genes.</title>
        <authorList>
            <person name="Khan R."/>
            <person name="Kong H.G."/>
            <person name="Jung Y.H."/>
            <person name="Choi J."/>
            <person name="Baek K.Y."/>
            <person name="Hwang E.C."/>
            <person name="Lee S.W."/>
        </authorList>
    </citation>
    <scope>NUCLEOTIDE SEQUENCE</scope>
</reference>
<dbReference type="AlphaFoldDB" id="A0A1C9U4F0"/>
<organism evidence="1">
    <name type="scientific">uncultured bacterium pAX1</name>
    <dbReference type="NCBI Taxonomy" id="1781156"/>
    <lineage>
        <taxon>Bacteria</taxon>
        <taxon>environmental samples</taxon>
    </lineage>
</organism>
<sequence>MTTYAESFIQESPARQIGALASTLARISSSAEKTARTKAIIPMLNECIQFIEWTISYQPENKRNELKNISVMLKLWRDGWEHAQAEEHLRTLLSVQAKQWSDRALELSGLL</sequence>
<proteinExistence type="predicted"/>
<protein>
    <submittedName>
        <fullName evidence="1">Uncharacterized protein</fullName>
    </submittedName>
</protein>
<evidence type="ECO:0000313" key="1">
    <source>
        <dbReference type="EMBL" id="AOR51021.1"/>
    </source>
</evidence>